<organismHost>
    <name type="scientific">Wiseana cervinata</name>
    <dbReference type="NCBI Taxonomy" id="107013"/>
</organismHost>
<evidence type="ECO:0000313" key="1">
    <source>
        <dbReference type="EMBL" id="ADO00412.1"/>
    </source>
</evidence>
<dbReference type="KEGG" id="vg:10963791"/>
<dbReference type="Pfam" id="PF19264">
    <property type="entry name" value="DUF5907"/>
    <property type="match status" value="19"/>
</dbReference>
<evidence type="ECO:0000313" key="2">
    <source>
        <dbReference type="Proteomes" id="UP000112896"/>
    </source>
</evidence>
<organism evidence="1 2">
    <name type="scientific">Wiseana iridescent virus</name>
    <name type="common">WIV</name>
    <name type="synonym">Insect iridescent virus type 9</name>
    <dbReference type="NCBI Taxonomy" id="68347"/>
    <lineage>
        <taxon>Viruses</taxon>
        <taxon>Varidnaviria</taxon>
        <taxon>Bamfordvirae</taxon>
        <taxon>Nucleocytoviricota</taxon>
        <taxon>Megaviricetes</taxon>
        <taxon>Pimascovirales</taxon>
        <taxon>Pimascovirales incertae sedis</taxon>
        <taxon>Iridoviridae</taxon>
        <taxon>Betairidovirinae</taxon>
        <taxon>Chloriridovirus</taxon>
        <taxon>Chloriridovirus wiseana1</taxon>
        <taxon>Invertebrate iridescent virus 9</taxon>
    </lineage>
</organism>
<accession>G0T595</accession>
<protein>
    <submittedName>
        <fullName evidence="1">Uncharacterized protein</fullName>
    </submittedName>
</protein>
<dbReference type="EMBL" id="GQ918152">
    <property type="protein sequence ID" value="ADO00412.1"/>
    <property type="molecule type" value="Genomic_DNA"/>
</dbReference>
<sequence>MTEFKIDNPAVLYLSGGTMIGVINQPNLPINPLELTNKEYVDNLIASGVPDATGMLKGKLRLSGDLTGTANTPLVAPLAITNTKLANMTTTSQLKGSNSVNPAVTDIFLGSNLIMTGSTLNIDVSSMPFLPLSGGVMSGAISQPLAPSAANDLANKAYVDAQITSVTVPDATTTVKGKIQLAGDLSGTAATPVISPLAVTSTKIANGAVLNTKLANLSGVSQLKGSSSASSAVTDISLGSNLSMTGSTLNINTASLGGTFLPLSGGTMSGAISQPLAPSAPSELANKMYVDTFFVPDATTTAKGKIQLSGDLTGTASLPQVANLAITNSKIAIGTILNSNLIAMSGTSQLKGSSSASSAVTDISLGSNLSMTGSILNINTASLSGTFLPLSGGTMSGAISQPLAPSAPNDVTNKIYVDTQIFNNLTPDATTSIKGKIQLAGDLGGVGTTAVTPIISTGSITNLKLANLSGVSQLKGSSSASSAVTDISLGSNLNMTGSTLSIDTASLSGTFLPLSGGTMSGAISQPLSPSAPNDVTNKMYVDSLTTPDATTIIKGKIQLSGDLGGVGTTATTPIISNLAVTTGKLNDSSVTNLKLANLSGVSQLKGSSSASSAVTDISLGSNLNMTGSTLSIDTASLSGTFLPLSGGTMSGAISQPLSPSAPNDVTNKMYVDAQIVSGTPDATTIIKGKIQLSGDLGGIGTTAATPIISNLAVTNPKVNPGAGSTLKGTNSLVVVDDITLGSGLQLSVGASPTLSVNSTTLLKAGATQFGVVEFDSTGDLTPTTANSGIGVVKPLAITNLKINPGGASTLKGTNSLVSVDDIVLGSGLVLTSGIAPTLSVNSSTLNKAGTTQFGVVEFDPSGDLNATAANSGIGVVKPLAITNPKINPGGASTLKGTNSLTNVDDIVLGLGLQLTTGAGPTLSVNSSSLNKAGNTQFGVIEFDPTGDLTQTALNSGIGIVKPSAITNVKLANLSGTSQLKGSGSGGTTVVDITLGSGLLMSGTNLFVDSSALQKAGNTHFGVVEFDATGDLISTSANSGIGVVKPLAITNSKLANLSAVSQLKGSSSASSSAVDITLGSGLTMTSSTLSVDSTTIQKAGATQFGVVEFDPSGDLNATGANSGIGVVKPLAITNPKVNPGGASTLKGTNSLTNVDDIVLGSGLQLTTGAGPTLSIDQTTFLKAGNTQFGVVEFDPTGDLNATAANSGIGVVKPLAITNAKLANLSSTSQLKGSSSASLAAADITLGSGLIMTSSTLSIDQTTFNKAGNTQFGVVEFDPSGDLIQTATNSGIGVVKPLAITNSKINPGTGSTLKGTNSLTNTDDITLGSGLQLTTGASPTLSVNSATLQKAGNTQFGVIEFDPSGDLTQTTVNSGIGVIKALAITNSKLANLSAVSQLKGSSSTSSTTTDITLGSGLTMTSSTLSIDQTTFNKAGATQFGVVEFDPTGDLNATAANSGIGVVKPLAITNPKVNPGGASTLKGTNSLTNVDDIVLGSGLQLTTGVGPTLSVNLNKAGTTQFGVVEFDPTGDLNATAANSGIGVVKPLAITNPKINPGGASTLKGTNSLTNVDDIVLGSGLQLTTGVGPTLSVNQATFNKAGTTQFGVVEFDPTGDLNATAANSGIGVVKPLAITNPKVNPGGASTLKGTNSLTNVDDIVLGSGLQLTTGAGPTLSVNLNKAGATQFGVVEFDPSGDLNATAANSGIGVVKPLAITNPKVNPGGASTLKGTNSLTNVDDIVLGSGLQLTTGAGPTLSVNQATFNKAGATQFGVVEFDPSGDLNATAANSGIGVVKPLAITNPKVNPGGASTLKGTNSLTNVDDIVLGSGLQLTTGAGPTLSVNQATFNKAGATQFGVVEFDPSGDLNATAANSGIGVVKPLAITNPKVNPGGASTLKGTNSLVAIDDIILGSGLQLSAGAGPTLSVTGIKTKNSSVARTLQTSTGAVGFQVSATLPSTVYYSVQISTTISVGGSSTGTVFLEVAPTNSAVAGDWVIDAQISNNQSFAGLLTLSSTQVMSLELSTYVPPGYYVKLRTTTAGTASFTYQRGTEVLG</sequence>
<dbReference type="Proteomes" id="UP000112896">
    <property type="component" value="Segment"/>
</dbReference>
<name>G0T595_IRV9</name>
<keyword evidence="2" id="KW-1185">Reference proteome</keyword>
<dbReference type="GeneID" id="10963791"/>
<dbReference type="InterPro" id="IPR045571">
    <property type="entry name" value="DUF5907"/>
</dbReference>
<dbReference type="RefSeq" id="YP_004732852.1">
    <property type="nucleotide sequence ID" value="NC_015780.1"/>
</dbReference>
<proteinExistence type="predicted"/>
<reference evidence="1 2" key="1">
    <citation type="journal article" date="2011" name="J. Virol.">
        <title>Genomic and proteomic analysis of invertebrate iridovirus type 9.</title>
        <authorList>
            <person name="Wong C.K."/>
            <person name="Young V.L."/>
            <person name="Kleffmann T."/>
            <person name="Ward V.K."/>
        </authorList>
    </citation>
    <scope>NUCLEOTIDE SEQUENCE [LARGE SCALE GENOMIC DNA]</scope>
</reference>